<reference evidence="9" key="1">
    <citation type="submission" date="2019-12" db="EMBL/GenBank/DDBJ databases">
        <title>Novel species isolated from a subtropical stream in China.</title>
        <authorList>
            <person name="Lu H."/>
        </authorList>
    </citation>
    <scope>NUCLEOTIDE SEQUENCE [LARGE SCALE GENOMIC DNA]</scope>
    <source>
        <strain evidence="9">FT93W</strain>
    </source>
</reference>
<evidence type="ECO:0000313" key="9">
    <source>
        <dbReference type="EMBL" id="MYN45722.1"/>
    </source>
</evidence>
<evidence type="ECO:0000256" key="6">
    <source>
        <dbReference type="PROSITE-ProRule" id="PRU00169"/>
    </source>
</evidence>
<dbReference type="Pfam" id="PF00072">
    <property type="entry name" value="Response_reg"/>
    <property type="match status" value="1"/>
</dbReference>
<evidence type="ECO:0000256" key="1">
    <source>
        <dbReference type="ARBA" id="ARBA00022553"/>
    </source>
</evidence>
<evidence type="ECO:0000313" key="10">
    <source>
        <dbReference type="Proteomes" id="UP000444316"/>
    </source>
</evidence>
<keyword evidence="1" id="KW-0597">Phosphoprotein</keyword>
<dbReference type="PROSITE" id="PS50110">
    <property type="entry name" value="RESPONSE_REGULATORY"/>
    <property type="match status" value="1"/>
</dbReference>
<dbReference type="GO" id="GO:0006355">
    <property type="term" value="P:regulation of DNA-templated transcription"/>
    <property type="evidence" value="ECO:0007669"/>
    <property type="project" value="TreeGrafter"/>
</dbReference>
<keyword evidence="3" id="KW-0805">Transcription regulation</keyword>
<dbReference type="InterPro" id="IPR011990">
    <property type="entry name" value="TPR-like_helical_dom_sf"/>
</dbReference>
<evidence type="ECO:0000259" key="8">
    <source>
        <dbReference type="PROSITE" id="PS50110"/>
    </source>
</evidence>
<keyword evidence="5" id="KW-0804">Transcription</keyword>
<dbReference type="Gene3D" id="1.25.40.10">
    <property type="entry name" value="Tetratricopeptide repeat domain"/>
    <property type="match status" value="1"/>
</dbReference>
<dbReference type="PANTHER" id="PTHR48111:SF4">
    <property type="entry name" value="DNA-BINDING DUAL TRANSCRIPTIONAL REGULATOR OMPR"/>
    <property type="match status" value="1"/>
</dbReference>
<dbReference type="SMART" id="SM00448">
    <property type="entry name" value="REC"/>
    <property type="match status" value="1"/>
</dbReference>
<accession>A0A845HXY1</accession>
<gene>
    <name evidence="9" type="ORF">GTP23_11765</name>
</gene>
<keyword evidence="4" id="KW-0238">DNA-binding</keyword>
<evidence type="ECO:0000256" key="4">
    <source>
        <dbReference type="ARBA" id="ARBA00023125"/>
    </source>
</evidence>
<comment type="caution">
    <text evidence="6">Lacks conserved residue(s) required for the propagation of feature annotation.</text>
</comment>
<feature type="domain" description="Response regulatory" evidence="8">
    <location>
        <begin position="8"/>
        <end position="133"/>
    </location>
</feature>
<dbReference type="Proteomes" id="UP000444316">
    <property type="component" value="Unassembled WGS sequence"/>
</dbReference>
<dbReference type="PANTHER" id="PTHR48111">
    <property type="entry name" value="REGULATOR OF RPOS"/>
    <property type="match status" value="1"/>
</dbReference>
<keyword evidence="2" id="KW-0902">Two-component regulatory system</keyword>
<evidence type="ECO:0000256" key="2">
    <source>
        <dbReference type="ARBA" id="ARBA00023012"/>
    </source>
</evidence>
<name>A0A845HXY1_9BURK</name>
<sequence>MAENSDLSVLIVDPNPGMRGNLHNMLAQAGITKIDYAVSSGTAIRQLAKKPFDIVLCEYDLGNGSGEQNGQDGQQLLEDLRAHKLLPPSSIFIMLTSEGVYSKVIGAAELTPTDYVLKPFTVDMLQQRMRRAITRRAVFLPVHQLAEAGNIGKAIEECRSREAANPAYATDFARLRAELLMSKGEYAEAELVYQIIVINRAIAWAQMGVARCQFAQEKYADACATLEGLLSAYPKFMAAYDLLARTHEALGAQETAKKILEDAVAISPNLVGRLRHLGEVALETGDVVAAEKAFKQVVAKAKYSEFRDPEDHVKLVRTLVAKGDTGQISGVIRDMERSLRSSANVDACRAVAAGMLHEMTGNRKGAATEFSNAVSAIAVSRGLSTELKVGVVHSCLNAELDAQASELMLNLMNDTDSGVSMDDAVQVFEKAGRHDLAEGMSKEIKHQVEELIEHASEQRSQGDLRAAVDTLNAGLRKAPANMSLALAATSAILKQLDDLGWEAQLGKHCATLLGRMRLLDPHHAALAQLEAQFAHTQRKYGIAALVESEHQRAGDVRPVGDQVPRDKVQSA</sequence>
<dbReference type="GO" id="GO:0000156">
    <property type="term" value="F:phosphorelay response regulator activity"/>
    <property type="evidence" value="ECO:0007669"/>
    <property type="project" value="TreeGrafter"/>
</dbReference>
<keyword evidence="10" id="KW-1185">Reference proteome</keyword>
<dbReference type="EMBL" id="WWCL01000002">
    <property type="protein sequence ID" value="MYN45722.1"/>
    <property type="molecule type" value="Genomic_DNA"/>
</dbReference>
<dbReference type="CDD" id="cd17589">
    <property type="entry name" value="REC_TPR"/>
    <property type="match status" value="1"/>
</dbReference>
<dbReference type="SUPFAM" id="SSF52172">
    <property type="entry name" value="CheY-like"/>
    <property type="match status" value="1"/>
</dbReference>
<dbReference type="Gene3D" id="3.40.50.2300">
    <property type="match status" value="1"/>
</dbReference>
<comment type="caution">
    <text evidence="9">The sequence shown here is derived from an EMBL/GenBank/DDBJ whole genome shotgun (WGS) entry which is preliminary data.</text>
</comment>
<feature type="region of interest" description="Disordered" evidence="7">
    <location>
        <begin position="551"/>
        <end position="571"/>
    </location>
</feature>
<dbReference type="InterPro" id="IPR011006">
    <property type="entry name" value="CheY-like_superfamily"/>
</dbReference>
<dbReference type="GO" id="GO:0032993">
    <property type="term" value="C:protein-DNA complex"/>
    <property type="evidence" value="ECO:0007669"/>
    <property type="project" value="TreeGrafter"/>
</dbReference>
<evidence type="ECO:0000256" key="7">
    <source>
        <dbReference type="SAM" id="MobiDB-lite"/>
    </source>
</evidence>
<organism evidence="9 10">
    <name type="scientific">Duganella fentianensis</name>
    <dbReference type="NCBI Taxonomy" id="2692177"/>
    <lineage>
        <taxon>Bacteria</taxon>
        <taxon>Pseudomonadati</taxon>
        <taxon>Pseudomonadota</taxon>
        <taxon>Betaproteobacteria</taxon>
        <taxon>Burkholderiales</taxon>
        <taxon>Oxalobacteraceae</taxon>
        <taxon>Telluria group</taxon>
        <taxon>Duganella</taxon>
    </lineage>
</organism>
<proteinExistence type="predicted"/>
<dbReference type="Pfam" id="PF13174">
    <property type="entry name" value="TPR_6"/>
    <property type="match status" value="1"/>
</dbReference>
<evidence type="ECO:0000256" key="3">
    <source>
        <dbReference type="ARBA" id="ARBA00023015"/>
    </source>
</evidence>
<protein>
    <submittedName>
        <fullName evidence="9">Response regulator</fullName>
    </submittedName>
</protein>
<dbReference type="SUPFAM" id="SSF48452">
    <property type="entry name" value="TPR-like"/>
    <property type="match status" value="1"/>
</dbReference>
<dbReference type="GO" id="GO:0005829">
    <property type="term" value="C:cytosol"/>
    <property type="evidence" value="ECO:0007669"/>
    <property type="project" value="TreeGrafter"/>
</dbReference>
<dbReference type="GO" id="GO:0000976">
    <property type="term" value="F:transcription cis-regulatory region binding"/>
    <property type="evidence" value="ECO:0007669"/>
    <property type="project" value="TreeGrafter"/>
</dbReference>
<dbReference type="AlphaFoldDB" id="A0A845HXY1"/>
<dbReference type="InterPro" id="IPR001789">
    <property type="entry name" value="Sig_transdc_resp-reg_receiver"/>
</dbReference>
<evidence type="ECO:0000256" key="5">
    <source>
        <dbReference type="ARBA" id="ARBA00023163"/>
    </source>
</evidence>
<dbReference type="InterPro" id="IPR039420">
    <property type="entry name" value="WalR-like"/>
</dbReference>
<dbReference type="InterPro" id="IPR019734">
    <property type="entry name" value="TPR_rpt"/>
</dbReference>